<protein>
    <submittedName>
        <fullName evidence="2">Uncharacterized protein</fullName>
    </submittedName>
</protein>
<dbReference type="Proteomes" id="UP000244811">
    <property type="component" value="Chromosome 4"/>
</dbReference>
<feature type="region of interest" description="Disordered" evidence="1">
    <location>
        <begin position="740"/>
        <end position="1022"/>
    </location>
</feature>
<evidence type="ECO:0000313" key="3">
    <source>
        <dbReference type="Proteomes" id="UP000244811"/>
    </source>
</evidence>
<accession>A0A976QVJ9</accession>
<proteinExistence type="predicted"/>
<organism evidence="2 3">
    <name type="scientific">Theileria orientalis</name>
    <dbReference type="NCBI Taxonomy" id="68886"/>
    <lineage>
        <taxon>Eukaryota</taxon>
        <taxon>Sar</taxon>
        <taxon>Alveolata</taxon>
        <taxon>Apicomplexa</taxon>
        <taxon>Aconoidasida</taxon>
        <taxon>Piroplasmida</taxon>
        <taxon>Theileriidae</taxon>
        <taxon>Theileria</taxon>
    </lineage>
</organism>
<feature type="compositionally biased region" description="Acidic residues" evidence="1">
    <location>
        <begin position="378"/>
        <end position="387"/>
    </location>
</feature>
<feature type="compositionally biased region" description="Low complexity" evidence="1">
    <location>
        <begin position="839"/>
        <end position="854"/>
    </location>
</feature>
<gene>
    <name evidence="2" type="ORF">MACK_002503</name>
</gene>
<dbReference type="EMBL" id="CP056072">
    <property type="protein sequence ID" value="UKK02411.2"/>
    <property type="molecule type" value="Genomic_DNA"/>
</dbReference>
<dbReference type="AlphaFoldDB" id="A0A976QVJ9"/>
<dbReference type="Pfam" id="PF04385">
    <property type="entry name" value="FAINT"/>
    <property type="match status" value="1"/>
</dbReference>
<name>A0A976QVJ9_THEOR</name>
<dbReference type="PANTHER" id="PTHR24216:SF65">
    <property type="entry name" value="PAXILLIN-LIKE PROTEIN 1"/>
    <property type="match status" value="1"/>
</dbReference>
<feature type="compositionally biased region" description="Basic and acidic residues" evidence="1">
    <location>
        <begin position="763"/>
        <end position="774"/>
    </location>
</feature>
<feature type="region of interest" description="Disordered" evidence="1">
    <location>
        <begin position="376"/>
        <end position="414"/>
    </location>
</feature>
<reference evidence="2" key="1">
    <citation type="submission" date="2022-07" db="EMBL/GenBank/DDBJ databases">
        <title>Evaluation of T. orientalis genome assembly methods using nanopore sequencing and analysis of variation between genomes.</title>
        <authorList>
            <person name="Yam J."/>
            <person name="Micallef M.L."/>
            <person name="Liu M."/>
            <person name="Djordjevic S.P."/>
            <person name="Bogema D.R."/>
            <person name="Jenkins C."/>
        </authorList>
    </citation>
    <scope>NUCLEOTIDE SEQUENCE</scope>
    <source>
        <strain evidence="2">Goon Nure</strain>
    </source>
</reference>
<sequence>MIVIPLSPDWSRSTPEGASPTAENQDKPKEVAESSTPVHVQSGMPETSKPDQVQSVTPETPNPDQVQSVTPETPNPDQVQSVTPETPKPVQLQSVTPDTSKPDQVQSVTPDTSMPDQVPSATPETSGAMPIVEIIKVKTKVEPQDMTKEELIDVLVKYTAEIEELKSHFEYLKNMVERITKPPKVFDQSVILNINSKMSTDLFKYTKNNDTYTYVPRDGFKFKLVRQYKDVLWHTINRAQFADKVDVFDTPIKVKKDDGTEEEVDKFKAIIHHCDGKESEVLFTIEPEENVYLVQLDVGVKHSTKAFVYKKNEVKQRQKFICKPEFLFTKVWNNGRVVWPPAPDPEKPDEIFYSNKVLIDSSDGSPMLRVFFYGSKDEQDDDDENDPDYVIVPNPNLSSLQVSRPTEAAPTPKDTMAAVTSKMQPDIQQPAIPESEILDKSEHPSEIKLYTSDPSDPTKPSVLGDDQYIVTKPEDNVFNYFINSGVKCNALKWNDSNIWDHDPKLHGTTFPSWISYRYGSRIFVFVSQLHSYDKLADDSWTYRLHHIKLFTFDPIENLNDLVLNPSQYTLKDKIGTVEFSFEFNVGVKCSEVRYEDTVIWSYNQANDGPNFPKFVHYVDNKKIKVAFEGKEILFGVDGSIMDTTITQVSEATPAADSLQPTQAGQETETTVLTRDKLQQSASQAAARSPTGTDQKESASVKIDLTQDTPQAKVDSSKSSASTDGDSGEDIILDVSEVKVQPKSELSPVKQLAVKSQQVALSGSDRESDSAKDPDLIGVVAEGTVPDDDDDNTPKPRSSMPGGTFKDVKLPKDEEEEATEESKTPEASGVMPQTMTGFLKPQAQAQPAPTQAKADPAPPQPKVETASPQPKVESASPQPKVETATPHPKAEPASPQPKVETVTPHADVSDVTPPTEVAAVKPQAEEGSVASVQPSESASDVANEPVPESAVPEKPTTPEPGAFGSGIEFTDVDDDDELEDNDIGIRKSVPVSKNQQGIKQATANKGTVNSTKGTAKALDPMMPVNTTSGGLLKKKHIIYLKKVPSVLRLGS</sequence>
<evidence type="ECO:0000313" key="2">
    <source>
        <dbReference type="EMBL" id="UKK02411.2"/>
    </source>
</evidence>
<feature type="region of interest" description="Disordered" evidence="1">
    <location>
        <begin position="674"/>
        <end position="728"/>
    </location>
</feature>
<feature type="compositionally biased region" description="Polar residues" evidence="1">
    <location>
        <begin position="929"/>
        <end position="939"/>
    </location>
</feature>
<dbReference type="InterPro" id="IPR007480">
    <property type="entry name" value="DUF529"/>
</dbReference>
<feature type="compositionally biased region" description="Acidic residues" evidence="1">
    <location>
        <begin position="969"/>
        <end position="981"/>
    </location>
</feature>
<dbReference type="PANTHER" id="PTHR24216">
    <property type="entry name" value="PAXILLIN-RELATED"/>
    <property type="match status" value="1"/>
</dbReference>
<evidence type="ECO:0000256" key="1">
    <source>
        <dbReference type="SAM" id="MobiDB-lite"/>
    </source>
</evidence>
<feature type="compositionally biased region" description="Polar residues" evidence="1">
    <location>
        <begin position="395"/>
        <end position="404"/>
    </location>
</feature>
<feature type="region of interest" description="Disordered" evidence="1">
    <location>
        <begin position="1"/>
        <end position="126"/>
    </location>
</feature>
<feature type="compositionally biased region" description="Polar residues" evidence="1">
    <location>
        <begin position="91"/>
        <end position="125"/>
    </location>
</feature>
<feature type="compositionally biased region" description="Polar residues" evidence="1">
    <location>
        <begin position="50"/>
        <end position="84"/>
    </location>
</feature>
<feature type="compositionally biased region" description="Low complexity" evidence="1">
    <location>
        <begin position="678"/>
        <end position="688"/>
    </location>
</feature>
<feature type="compositionally biased region" description="Polar residues" evidence="1">
    <location>
        <begin position="990"/>
        <end position="1012"/>
    </location>
</feature>